<reference evidence="4 5" key="1">
    <citation type="journal article" date="2016" name="Gene">
        <title>PacBio SMRT assembly of a complex multi-replicon genome reveals chlorocatechol degradative operon in a region of genome plasticity.</title>
        <authorList>
            <person name="Ricker N."/>
            <person name="Shen S.Y."/>
            <person name="Goordial J."/>
            <person name="Jin S."/>
            <person name="Fulthorpe R.R."/>
        </authorList>
    </citation>
    <scope>NUCLEOTIDE SEQUENCE [LARGE SCALE GENOMIC DNA]</scope>
    <source>
        <strain evidence="4 5">OLGA172</strain>
        <plasmid evidence="5">polga1</plasmid>
    </source>
</reference>
<keyword evidence="5" id="KW-1185">Reference proteome</keyword>
<dbReference type="PROSITE" id="PS50110">
    <property type="entry name" value="RESPONSE_REGULATORY"/>
    <property type="match status" value="1"/>
</dbReference>
<proteinExistence type="predicted"/>
<dbReference type="PANTHER" id="PTHR43214:SF44">
    <property type="entry name" value="TWO-COMPONENT RESPONSE REGULATOR"/>
    <property type="match status" value="1"/>
</dbReference>
<dbReference type="InterPro" id="IPR001789">
    <property type="entry name" value="Sig_transdc_resp-reg_receiver"/>
</dbReference>
<name>A0A160FX57_9BURK</name>
<feature type="domain" description="Response regulatory" evidence="3">
    <location>
        <begin position="11"/>
        <end position="127"/>
    </location>
</feature>
<accession>A0A160FX57</accession>
<evidence type="ECO:0000313" key="5">
    <source>
        <dbReference type="Proteomes" id="UP000076852"/>
    </source>
</evidence>
<dbReference type="AlphaFoldDB" id="A0A160FX57"/>
<keyword evidence="1" id="KW-0238">DNA-binding</keyword>
<dbReference type="Gene3D" id="3.40.50.2300">
    <property type="match status" value="1"/>
</dbReference>
<feature type="modified residue" description="4-aspartylphosphate" evidence="2">
    <location>
        <position position="62"/>
    </location>
</feature>
<dbReference type="GO" id="GO:0003677">
    <property type="term" value="F:DNA binding"/>
    <property type="evidence" value="ECO:0007669"/>
    <property type="project" value="UniProtKB-KW"/>
</dbReference>
<dbReference type="SUPFAM" id="SSF52172">
    <property type="entry name" value="CheY-like"/>
    <property type="match status" value="1"/>
</dbReference>
<dbReference type="SMART" id="SM00448">
    <property type="entry name" value="REC"/>
    <property type="match status" value="1"/>
</dbReference>
<evidence type="ECO:0000313" key="4">
    <source>
        <dbReference type="EMBL" id="ANB77884.1"/>
    </source>
</evidence>
<dbReference type="PANTHER" id="PTHR43214">
    <property type="entry name" value="TWO-COMPONENT RESPONSE REGULATOR"/>
    <property type="match status" value="1"/>
</dbReference>
<dbReference type="InterPro" id="IPR011006">
    <property type="entry name" value="CheY-like_superfamily"/>
</dbReference>
<dbReference type="KEGG" id="buz:AYM40_36670"/>
<dbReference type="Proteomes" id="UP000076852">
    <property type="component" value="Plasmid pOLGA1"/>
</dbReference>
<evidence type="ECO:0000256" key="2">
    <source>
        <dbReference type="PROSITE-ProRule" id="PRU00169"/>
    </source>
</evidence>
<dbReference type="EMBL" id="CP014580">
    <property type="protein sequence ID" value="ANB77884.1"/>
    <property type="molecule type" value="Genomic_DNA"/>
</dbReference>
<protein>
    <submittedName>
        <fullName evidence="4">Two-component system response regulator</fullName>
    </submittedName>
</protein>
<keyword evidence="2" id="KW-0597">Phosphoprotein</keyword>
<evidence type="ECO:0000256" key="1">
    <source>
        <dbReference type="ARBA" id="ARBA00023125"/>
    </source>
</evidence>
<dbReference type="OrthoDB" id="9152510at2"/>
<organism evidence="4 5">
    <name type="scientific">Paraburkholderia phytofirmans OLGA172</name>
    <dbReference type="NCBI Taxonomy" id="1417228"/>
    <lineage>
        <taxon>Bacteria</taxon>
        <taxon>Pseudomonadati</taxon>
        <taxon>Pseudomonadota</taxon>
        <taxon>Betaproteobacteria</taxon>
        <taxon>Burkholderiales</taxon>
        <taxon>Burkholderiaceae</taxon>
        <taxon>Paraburkholderia</taxon>
    </lineage>
</organism>
<geneLocation type="plasmid" evidence="5">
    <name>polga1</name>
</geneLocation>
<dbReference type="Pfam" id="PF00072">
    <property type="entry name" value="Response_reg"/>
    <property type="match status" value="1"/>
</dbReference>
<gene>
    <name evidence="4" type="ORF">AYM40_36670</name>
</gene>
<keyword evidence="4" id="KW-0614">Plasmid</keyword>
<dbReference type="RefSeq" id="WP_063501061.1">
    <property type="nucleotide sequence ID" value="NZ_CP014580.1"/>
</dbReference>
<dbReference type="GO" id="GO:0000160">
    <property type="term" value="P:phosphorelay signal transduction system"/>
    <property type="evidence" value="ECO:0007669"/>
    <property type="project" value="InterPro"/>
</dbReference>
<evidence type="ECO:0000259" key="3">
    <source>
        <dbReference type="PROSITE" id="PS50110"/>
    </source>
</evidence>
<sequence>MNSSPSQQALRVFLVEDMIPIRQRMAARFGAIDGVEIVGEAEEPAAALAGIDATGADVVVVDFRLTGGTGMELLHSLAHSTSPVITIVLTNHSSAGFRQACLAAGAQYFFDKTSEFDLACETIKRIAHGHSARGLNYTGAHHV</sequence>
<dbReference type="InterPro" id="IPR039420">
    <property type="entry name" value="WalR-like"/>
</dbReference>